<dbReference type="KEGG" id="tpla:ElP_28490"/>
<keyword evidence="2" id="KW-0378">Hydrolase</keyword>
<dbReference type="OrthoDB" id="9802901at2"/>
<sequence>MQHKARRRKRFFSNQKGRCGYCEDGMRFPESGKPHPLDATFDHLIPRARWQGDKGSRSRNSNLVLCCRDCNEAKANMTPREFLRAIWLLGQLPDFEMMMLPSPPDGIPICLPGQPTAWLDGAAEMPPQEVMASVSSTVA</sequence>
<keyword evidence="2" id="KW-0540">Nuclease</keyword>
<gene>
    <name evidence="2" type="ORF">ElP_28490</name>
</gene>
<dbReference type="GO" id="GO:0004519">
    <property type="term" value="F:endonuclease activity"/>
    <property type="evidence" value="ECO:0007669"/>
    <property type="project" value="UniProtKB-KW"/>
</dbReference>
<accession>A0A518H279</accession>
<feature type="domain" description="HNH" evidence="1">
    <location>
        <begin position="19"/>
        <end position="76"/>
    </location>
</feature>
<evidence type="ECO:0000313" key="2">
    <source>
        <dbReference type="EMBL" id="QDV34952.1"/>
    </source>
</evidence>
<dbReference type="InterPro" id="IPR002711">
    <property type="entry name" value="HNH"/>
</dbReference>
<evidence type="ECO:0000313" key="3">
    <source>
        <dbReference type="Proteomes" id="UP000317835"/>
    </source>
</evidence>
<organism evidence="2 3">
    <name type="scientific">Tautonia plasticadhaerens</name>
    <dbReference type="NCBI Taxonomy" id="2527974"/>
    <lineage>
        <taxon>Bacteria</taxon>
        <taxon>Pseudomonadati</taxon>
        <taxon>Planctomycetota</taxon>
        <taxon>Planctomycetia</taxon>
        <taxon>Isosphaerales</taxon>
        <taxon>Isosphaeraceae</taxon>
        <taxon>Tautonia</taxon>
    </lineage>
</organism>
<dbReference type="RefSeq" id="WP_145270213.1">
    <property type="nucleotide sequence ID" value="NZ_CP036426.1"/>
</dbReference>
<dbReference type="GO" id="GO:0008270">
    <property type="term" value="F:zinc ion binding"/>
    <property type="evidence" value="ECO:0007669"/>
    <property type="project" value="InterPro"/>
</dbReference>
<proteinExistence type="predicted"/>
<keyword evidence="2" id="KW-0255">Endonuclease</keyword>
<dbReference type="EMBL" id="CP036426">
    <property type="protein sequence ID" value="QDV34952.1"/>
    <property type="molecule type" value="Genomic_DNA"/>
</dbReference>
<dbReference type="Proteomes" id="UP000317835">
    <property type="component" value="Chromosome"/>
</dbReference>
<protein>
    <submittedName>
        <fullName evidence="2">HNH endonuclease</fullName>
    </submittedName>
</protein>
<dbReference type="AlphaFoldDB" id="A0A518H279"/>
<name>A0A518H279_9BACT</name>
<evidence type="ECO:0000259" key="1">
    <source>
        <dbReference type="Pfam" id="PF01844"/>
    </source>
</evidence>
<dbReference type="GO" id="GO:0003676">
    <property type="term" value="F:nucleic acid binding"/>
    <property type="evidence" value="ECO:0007669"/>
    <property type="project" value="InterPro"/>
</dbReference>
<dbReference type="Pfam" id="PF01844">
    <property type="entry name" value="HNH"/>
    <property type="match status" value="1"/>
</dbReference>
<dbReference type="Gene3D" id="1.10.30.50">
    <property type="match status" value="1"/>
</dbReference>
<keyword evidence="3" id="KW-1185">Reference proteome</keyword>
<reference evidence="2 3" key="1">
    <citation type="submission" date="2019-02" db="EMBL/GenBank/DDBJ databases">
        <title>Deep-cultivation of Planctomycetes and their phenomic and genomic characterization uncovers novel biology.</title>
        <authorList>
            <person name="Wiegand S."/>
            <person name="Jogler M."/>
            <person name="Boedeker C."/>
            <person name="Pinto D."/>
            <person name="Vollmers J."/>
            <person name="Rivas-Marin E."/>
            <person name="Kohn T."/>
            <person name="Peeters S.H."/>
            <person name="Heuer A."/>
            <person name="Rast P."/>
            <person name="Oberbeckmann S."/>
            <person name="Bunk B."/>
            <person name="Jeske O."/>
            <person name="Meyerdierks A."/>
            <person name="Storesund J.E."/>
            <person name="Kallscheuer N."/>
            <person name="Luecker S."/>
            <person name="Lage O.M."/>
            <person name="Pohl T."/>
            <person name="Merkel B.J."/>
            <person name="Hornburger P."/>
            <person name="Mueller R.-W."/>
            <person name="Bruemmer F."/>
            <person name="Labrenz M."/>
            <person name="Spormann A.M."/>
            <person name="Op den Camp H."/>
            <person name="Overmann J."/>
            <person name="Amann R."/>
            <person name="Jetten M.S.M."/>
            <person name="Mascher T."/>
            <person name="Medema M.H."/>
            <person name="Devos D.P."/>
            <person name="Kaster A.-K."/>
            <person name="Ovreas L."/>
            <person name="Rohde M."/>
            <person name="Galperin M.Y."/>
            <person name="Jogler C."/>
        </authorList>
    </citation>
    <scope>NUCLEOTIDE SEQUENCE [LARGE SCALE GENOMIC DNA]</scope>
    <source>
        <strain evidence="2 3">ElP</strain>
    </source>
</reference>